<gene>
    <name evidence="3" type="ORF">SBAD_LOCUS8160</name>
</gene>
<dbReference type="Gene3D" id="1.10.10.440">
    <property type="entry name" value="FF domain"/>
    <property type="match status" value="2"/>
</dbReference>
<evidence type="ECO:0000259" key="2">
    <source>
        <dbReference type="SMART" id="SM00441"/>
    </source>
</evidence>
<reference evidence="3 4" key="2">
    <citation type="submission" date="2018-11" db="EMBL/GenBank/DDBJ databases">
        <authorList>
            <consortium name="Pathogen Informatics"/>
        </authorList>
    </citation>
    <scope>NUCLEOTIDE SEQUENCE [LARGE SCALE GENOMIC DNA]</scope>
</reference>
<dbReference type="GO" id="GO:0005634">
    <property type="term" value="C:nucleus"/>
    <property type="evidence" value="ECO:0007669"/>
    <property type="project" value="TreeGrafter"/>
</dbReference>
<organism evidence="5">
    <name type="scientific">Soboliphyme baturini</name>
    <dbReference type="NCBI Taxonomy" id="241478"/>
    <lineage>
        <taxon>Eukaryota</taxon>
        <taxon>Metazoa</taxon>
        <taxon>Ecdysozoa</taxon>
        <taxon>Nematoda</taxon>
        <taxon>Enoplea</taxon>
        <taxon>Dorylaimia</taxon>
        <taxon>Dioctophymatida</taxon>
        <taxon>Dioctophymatoidea</taxon>
        <taxon>Soboliphymatidae</taxon>
        <taxon>Soboliphyme</taxon>
    </lineage>
</organism>
<dbReference type="InterPro" id="IPR045148">
    <property type="entry name" value="TCRG1-like"/>
</dbReference>
<dbReference type="OrthoDB" id="63972at2759"/>
<accession>A0A183IX13</accession>
<dbReference type="GO" id="GO:0003712">
    <property type="term" value="F:transcription coregulator activity"/>
    <property type="evidence" value="ECO:0007669"/>
    <property type="project" value="TreeGrafter"/>
</dbReference>
<feature type="domain" description="FF" evidence="2">
    <location>
        <begin position="51"/>
        <end position="106"/>
    </location>
</feature>
<dbReference type="PANTHER" id="PTHR15377:SF3">
    <property type="entry name" value="WW DOMAIN-CONTAINING PROTEIN"/>
    <property type="match status" value="1"/>
</dbReference>
<evidence type="ECO:0000313" key="5">
    <source>
        <dbReference type="WBParaSite" id="SBAD_0000846101-mRNA-1"/>
    </source>
</evidence>
<proteinExistence type="predicted"/>
<sequence>MFRSSFSDFASKYGRDSRFKGIEKMRERETMFDDYVREVRRKEREEKTAVRNKQKTEFVELLKEQDTIRKHSKWSEIKKTIDSDARYRQVDSSSLKEDWFKEYCKTLTSENSVIINDMHHFLFLSVSQPYQPVFLG</sequence>
<evidence type="ECO:0000313" key="3">
    <source>
        <dbReference type="EMBL" id="VDP15566.1"/>
    </source>
</evidence>
<dbReference type="WBParaSite" id="SBAD_0000846101-mRNA-1">
    <property type="protein sequence ID" value="SBAD_0000846101-mRNA-1"/>
    <property type="gene ID" value="SBAD_0000846101"/>
</dbReference>
<evidence type="ECO:0000313" key="4">
    <source>
        <dbReference type="Proteomes" id="UP000270296"/>
    </source>
</evidence>
<dbReference type="InterPro" id="IPR002713">
    <property type="entry name" value="FF_domain"/>
</dbReference>
<dbReference type="InterPro" id="IPR036517">
    <property type="entry name" value="FF_domain_sf"/>
</dbReference>
<dbReference type="AlphaFoldDB" id="A0A183IX13"/>
<dbReference type="GO" id="GO:0070063">
    <property type="term" value="F:RNA polymerase binding"/>
    <property type="evidence" value="ECO:0007669"/>
    <property type="project" value="InterPro"/>
</dbReference>
<name>A0A183IX13_9BILA</name>
<keyword evidence="4" id="KW-1185">Reference proteome</keyword>
<dbReference type="EMBL" id="UZAM01011319">
    <property type="protein sequence ID" value="VDP15566.1"/>
    <property type="molecule type" value="Genomic_DNA"/>
</dbReference>
<dbReference type="Pfam" id="PF01846">
    <property type="entry name" value="FF"/>
    <property type="match status" value="2"/>
</dbReference>
<protein>
    <submittedName>
        <fullName evidence="5">FF domain-containing protein</fullName>
    </submittedName>
</protein>
<dbReference type="Proteomes" id="UP000270296">
    <property type="component" value="Unassembled WGS sequence"/>
</dbReference>
<dbReference type="SMART" id="SM00441">
    <property type="entry name" value="FF"/>
    <property type="match status" value="1"/>
</dbReference>
<reference evidence="5" key="1">
    <citation type="submission" date="2016-06" db="UniProtKB">
        <authorList>
            <consortium name="WormBaseParasite"/>
        </authorList>
    </citation>
    <scope>IDENTIFICATION</scope>
</reference>
<keyword evidence="1" id="KW-0677">Repeat</keyword>
<evidence type="ECO:0000256" key="1">
    <source>
        <dbReference type="ARBA" id="ARBA00022737"/>
    </source>
</evidence>
<dbReference type="SUPFAM" id="SSF81698">
    <property type="entry name" value="FF domain"/>
    <property type="match status" value="2"/>
</dbReference>
<dbReference type="PANTHER" id="PTHR15377">
    <property type="entry name" value="TRANSCRIPTION ELONGATION REGULATOR 1"/>
    <property type="match status" value="1"/>
</dbReference>